<dbReference type="Pfam" id="PF13620">
    <property type="entry name" value="CarboxypepD_reg"/>
    <property type="match status" value="1"/>
</dbReference>
<dbReference type="GO" id="GO:0030115">
    <property type="term" value="C:S-layer"/>
    <property type="evidence" value="ECO:0007669"/>
    <property type="project" value="UniProtKB-SubCell"/>
</dbReference>
<keyword evidence="3" id="KW-0378">Hydrolase</keyword>
<keyword evidence="3" id="KW-0645">Protease</keyword>
<evidence type="ECO:0000256" key="1">
    <source>
        <dbReference type="ARBA" id="ARBA00022729"/>
    </source>
</evidence>
<dbReference type="RefSeq" id="WP_114606762.1">
    <property type="nucleotide sequence ID" value="NZ_CP031148.1"/>
</dbReference>
<dbReference type="GO" id="GO:0004180">
    <property type="term" value="F:carboxypeptidase activity"/>
    <property type="evidence" value="ECO:0007669"/>
    <property type="project" value="UniProtKB-KW"/>
</dbReference>
<evidence type="ECO:0000256" key="2">
    <source>
        <dbReference type="SAM" id="MobiDB-lite"/>
    </source>
</evidence>
<name>A0A345EHY9_9EURY</name>
<accession>A0A345EHY9</accession>
<keyword evidence="1" id="KW-0732">Signal</keyword>
<evidence type="ECO:0000313" key="3">
    <source>
        <dbReference type="EMBL" id="AXG11811.1"/>
    </source>
</evidence>
<dbReference type="AlphaFoldDB" id="A0A345EHY9"/>
<dbReference type="KEGG" id="haq:DU484_09710"/>
<proteinExistence type="predicted"/>
<dbReference type="NCBIfam" id="TIGR04126">
    <property type="entry name" value="PGF_CTERM"/>
    <property type="match status" value="1"/>
</dbReference>
<organism evidence="3 4">
    <name type="scientific">Haloplanus rubicundus</name>
    <dbReference type="NCBI Taxonomy" id="1547898"/>
    <lineage>
        <taxon>Archaea</taxon>
        <taxon>Methanobacteriati</taxon>
        <taxon>Methanobacteriota</taxon>
        <taxon>Stenosarchaea group</taxon>
        <taxon>Halobacteria</taxon>
        <taxon>Halobacteriales</taxon>
        <taxon>Haloferacaceae</taxon>
        <taxon>Haloplanus</taxon>
    </lineage>
</organism>
<dbReference type="GO" id="GO:0005886">
    <property type="term" value="C:plasma membrane"/>
    <property type="evidence" value="ECO:0007669"/>
    <property type="project" value="UniProtKB-SubCell"/>
</dbReference>
<gene>
    <name evidence="3" type="ORF">DU484_09710</name>
</gene>
<dbReference type="GeneID" id="37287254"/>
<feature type="region of interest" description="Disordered" evidence="2">
    <location>
        <begin position="357"/>
        <end position="388"/>
    </location>
</feature>
<dbReference type="Gene3D" id="2.60.40.1120">
    <property type="entry name" value="Carboxypeptidase-like, regulatory domain"/>
    <property type="match status" value="1"/>
</dbReference>
<keyword evidence="3" id="KW-0121">Carboxypeptidase</keyword>
<dbReference type="InterPro" id="IPR026371">
    <property type="entry name" value="PGF_CTERM"/>
</dbReference>
<sequence length="410" mass="42895">MLRVPEVLGALLVLSLVAGASAGVTVAQGGGETVTVTVAVRDRAGNTISNADLDVEWDGGSTTATTAGNGKAFVDVPAGAEVTIRVTHPRYVRNNPYVIDSAAEREVDVQVYRKSTVRLEVSDDDGSVADARVRIQRGGLDIETGRTGPNGVFESDTVEAGRYTVVVSKPGYYTREKPLEIDGDITNRVALRRGSVTVGVRVIDPHFDPPQAVSGATVTLTDVATERTGRSGNVSVTAPVNTETTLRVTRDGYRTAERDLTVGEEATNVSVGISRTPSVTLESANERVVAGERVVLTATNAYGEPASVATVYLDGERVGTTDGEGEARVRIDDPGEHTLYVTKNGVRSNEVGIEAINADGGTDTADATATASPTDEPTPTATTTSDSSPGFTPILALLAILLVAARFARR</sequence>
<dbReference type="EMBL" id="CP031148">
    <property type="protein sequence ID" value="AXG11811.1"/>
    <property type="molecule type" value="Genomic_DNA"/>
</dbReference>
<reference evidence="3 4" key="1">
    <citation type="submission" date="2018-07" db="EMBL/GenBank/DDBJ databases">
        <title>Genome sequences of Haloplanus sp. CBA1112.</title>
        <authorList>
            <person name="Kim Y.B."/>
            <person name="Roh S.W."/>
        </authorList>
    </citation>
    <scope>NUCLEOTIDE SEQUENCE [LARGE SCALE GENOMIC DNA]</scope>
    <source>
        <strain evidence="3 4">CBA1112</strain>
    </source>
</reference>
<evidence type="ECO:0000313" key="4">
    <source>
        <dbReference type="Proteomes" id="UP000252985"/>
    </source>
</evidence>
<dbReference type="SUPFAM" id="SSF49478">
    <property type="entry name" value="Cna protein B-type domain"/>
    <property type="match status" value="1"/>
</dbReference>
<dbReference type="Proteomes" id="UP000252985">
    <property type="component" value="Chromosome"/>
</dbReference>
<protein>
    <submittedName>
        <fullName evidence="3">Carboxypeptidase regulatory-like domain-containing protein</fullName>
    </submittedName>
</protein>
<feature type="compositionally biased region" description="Low complexity" evidence="2">
    <location>
        <begin position="362"/>
        <end position="388"/>
    </location>
</feature>